<dbReference type="GO" id="GO:0005829">
    <property type="term" value="C:cytosol"/>
    <property type="evidence" value="ECO:0007669"/>
    <property type="project" value="TreeGrafter"/>
</dbReference>
<organism evidence="1 2">
    <name type="scientific">Blepharisma stoltei</name>
    <dbReference type="NCBI Taxonomy" id="1481888"/>
    <lineage>
        <taxon>Eukaryota</taxon>
        <taxon>Sar</taxon>
        <taxon>Alveolata</taxon>
        <taxon>Ciliophora</taxon>
        <taxon>Postciliodesmatophora</taxon>
        <taxon>Heterotrichea</taxon>
        <taxon>Heterotrichida</taxon>
        <taxon>Blepharismidae</taxon>
        <taxon>Blepharisma</taxon>
    </lineage>
</organism>
<comment type="caution">
    <text evidence="1">The sequence shown here is derived from an EMBL/GenBank/DDBJ whole genome shotgun (WGS) entry which is preliminary data.</text>
</comment>
<dbReference type="PANTHER" id="PTHR14614:SF161">
    <property type="match status" value="1"/>
</dbReference>
<dbReference type="Proteomes" id="UP001162131">
    <property type="component" value="Unassembled WGS sequence"/>
</dbReference>
<evidence type="ECO:0000313" key="1">
    <source>
        <dbReference type="EMBL" id="CAG9323136.1"/>
    </source>
</evidence>
<dbReference type="AlphaFoldDB" id="A0AAU9JBU4"/>
<dbReference type="InterPro" id="IPR019410">
    <property type="entry name" value="Methyltransf_16"/>
</dbReference>
<evidence type="ECO:0000313" key="2">
    <source>
        <dbReference type="Proteomes" id="UP001162131"/>
    </source>
</evidence>
<dbReference type="Gene3D" id="3.40.50.150">
    <property type="entry name" value="Vaccinia Virus protein VP39"/>
    <property type="match status" value="1"/>
</dbReference>
<dbReference type="PANTHER" id="PTHR14614">
    <property type="entry name" value="HEPATOCELLULAR CARCINOMA-ASSOCIATED ANTIGEN"/>
    <property type="match status" value="1"/>
</dbReference>
<keyword evidence="2" id="KW-1185">Reference proteome</keyword>
<proteinExistence type="predicted"/>
<sequence>MSEGQRATISTDDIFDDYRYSNVELLIFDEFLENPIKIYQNFRYGKGGIFWDSSYVMTKYIQNLDFTNKWILELGAGTALPSILSFYKGANVVATDILPVLNLTQRNLEANTKCSDNTWTARELNWEDQNHRENLAHYHFDYILMSDVCYLPDLAVPLCETLYQLSSLDTTIILSYKQRIPEISDPFFTQFSNKFSMELKDDDIRGTTKNNELHLAILKKLP</sequence>
<gene>
    <name evidence="1" type="ORF">BSTOLATCC_MIC33038</name>
</gene>
<dbReference type="EMBL" id="CAJZBQ010000033">
    <property type="protein sequence ID" value="CAG9323136.1"/>
    <property type="molecule type" value="Genomic_DNA"/>
</dbReference>
<dbReference type="InterPro" id="IPR029063">
    <property type="entry name" value="SAM-dependent_MTases_sf"/>
</dbReference>
<dbReference type="SUPFAM" id="SSF53335">
    <property type="entry name" value="S-adenosyl-L-methionine-dependent methyltransferases"/>
    <property type="match status" value="1"/>
</dbReference>
<name>A0AAU9JBU4_9CILI</name>
<protein>
    <submittedName>
        <fullName evidence="1">Uncharacterized protein</fullName>
    </submittedName>
</protein>
<dbReference type="Pfam" id="PF10294">
    <property type="entry name" value="Methyltransf_16"/>
    <property type="match status" value="1"/>
</dbReference>
<reference evidence="1" key="1">
    <citation type="submission" date="2021-09" db="EMBL/GenBank/DDBJ databases">
        <authorList>
            <consortium name="AG Swart"/>
            <person name="Singh M."/>
            <person name="Singh A."/>
            <person name="Seah K."/>
            <person name="Emmerich C."/>
        </authorList>
    </citation>
    <scope>NUCLEOTIDE SEQUENCE</scope>
    <source>
        <strain evidence="1">ATCC30299</strain>
    </source>
</reference>
<accession>A0AAU9JBU4</accession>
<dbReference type="GO" id="GO:0032991">
    <property type="term" value="C:protein-containing complex"/>
    <property type="evidence" value="ECO:0007669"/>
    <property type="project" value="TreeGrafter"/>
</dbReference>